<feature type="binding site" description="axial binding residue" evidence="8">
    <location>
        <position position="458"/>
    </location>
    <ligand>
        <name>heme</name>
        <dbReference type="ChEBI" id="CHEBI:30413"/>
    </ligand>
    <ligandPart>
        <name>Fe</name>
        <dbReference type="ChEBI" id="CHEBI:18248"/>
    </ligandPart>
</feature>
<evidence type="ECO:0000256" key="3">
    <source>
        <dbReference type="ARBA" id="ARBA00022617"/>
    </source>
</evidence>
<keyword evidence="5 9" id="KW-0560">Oxidoreductase</keyword>
<evidence type="ECO:0000313" key="12">
    <source>
        <dbReference type="Proteomes" id="UP000297716"/>
    </source>
</evidence>
<dbReference type="STRING" id="37992.A0A4Z0YCP9"/>
<keyword evidence="10" id="KW-0472">Membrane</keyword>
<evidence type="ECO:0000256" key="9">
    <source>
        <dbReference type="RuleBase" id="RU000461"/>
    </source>
</evidence>
<dbReference type="InterPro" id="IPR036396">
    <property type="entry name" value="Cyt_P450_sf"/>
</dbReference>
<evidence type="ECO:0000256" key="7">
    <source>
        <dbReference type="ARBA" id="ARBA00023033"/>
    </source>
</evidence>
<organism evidence="11 12">
    <name type="scientific">Xylaria hypoxylon</name>
    <dbReference type="NCBI Taxonomy" id="37992"/>
    <lineage>
        <taxon>Eukaryota</taxon>
        <taxon>Fungi</taxon>
        <taxon>Dikarya</taxon>
        <taxon>Ascomycota</taxon>
        <taxon>Pezizomycotina</taxon>
        <taxon>Sordariomycetes</taxon>
        <taxon>Xylariomycetidae</taxon>
        <taxon>Xylariales</taxon>
        <taxon>Xylariaceae</taxon>
        <taxon>Xylaria</taxon>
    </lineage>
</organism>
<dbReference type="Proteomes" id="UP000297716">
    <property type="component" value="Unassembled WGS sequence"/>
</dbReference>
<dbReference type="Pfam" id="PF00067">
    <property type="entry name" value="p450"/>
    <property type="match status" value="1"/>
</dbReference>
<dbReference type="InterPro" id="IPR001128">
    <property type="entry name" value="Cyt_P450"/>
</dbReference>
<dbReference type="InterPro" id="IPR002403">
    <property type="entry name" value="Cyt_P450_E_grp-IV"/>
</dbReference>
<evidence type="ECO:0000256" key="6">
    <source>
        <dbReference type="ARBA" id="ARBA00023004"/>
    </source>
</evidence>
<keyword evidence="10" id="KW-0812">Transmembrane</keyword>
<keyword evidence="7 9" id="KW-0503">Monooxygenase</keyword>
<dbReference type="PROSITE" id="PS00086">
    <property type="entry name" value="CYTOCHROME_P450"/>
    <property type="match status" value="1"/>
</dbReference>
<accession>A0A4Z0YCP9</accession>
<dbReference type="GO" id="GO:0020037">
    <property type="term" value="F:heme binding"/>
    <property type="evidence" value="ECO:0007669"/>
    <property type="project" value="InterPro"/>
</dbReference>
<dbReference type="PANTHER" id="PTHR46206">
    <property type="entry name" value="CYTOCHROME P450"/>
    <property type="match status" value="1"/>
</dbReference>
<feature type="transmembrane region" description="Helical" evidence="10">
    <location>
        <begin position="21"/>
        <end position="38"/>
    </location>
</feature>
<comment type="caution">
    <text evidence="11">The sequence shown here is derived from an EMBL/GenBank/DDBJ whole genome shotgun (WGS) entry which is preliminary data.</text>
</comment>
<evidence type="ECO:0008006" key="13">
    <source>
        <dbReference type="Google" id="ProtNLM"/>
    </source>
</evidence>
<comment type="cofactor">
    <cofactor evidence="1 8">
        <name>heme</name>
        <dbReference type="ChEBI" id="CHEBI:30413"/>
    </cofactor>
</comment>
<evidence type="ECO:0000313" key="11">
    <source>
        <dbReference type="EMBL" id="TGJ80857.1"/>
    </source>
</evidence>
<keyword evidence="12" id="KW-1185">Reference proteome</keyword>
<dbReference type="EMBL" id="SKBN01000198">
    <property type="protein sequence ID" value="TGJ80857.1"/>
    <property type="molecule type" value="Genomic_DNA"/>
</dbReference>
<dbReference type="CDD" id="cd11041">
    <property type="entry name" value="CYP503A1-like"/>
    <property type="match status" value="1"/>
</dbReference>
<sequence>MSSSSLPTGFYPVIDSQAKQFLLLFVAFLAVALAYSTWEYRARKLPPVINPPKLFDFTGRLSKDDFLQRSYAMVHGDSRGSSHRPYTVYSDVGPVILLSPRFADEIKNNPHLDFLKNIGNDFHSSIPGFQTFKADTTSRIVAQVAKKQLTKSLNKITKPLSKETAFSLHTILGDSLEWKEYNLPTVNLPLVARISSLVFLGERLCRDDDWLQITSQLPVDLFMAAYKLRMYPKFLRPLVHWFLPECQLIRRELAQANALIEPVIKQRQEEKRKALEEGLSVPTYDDAIDWAEEESKQVKYEPAKCQVALSVAAIHTTTDLLSQTILELLAHPELIQPLRDEVIEVLRIHGWTKAGLYNLKLMDSILKETQRTKPIQMIAMSRLADADIHLSDGTVIPKGGKCAIANTSRLDGDFYDDPQKFDGYRFLNMRSDPGKEQSAQFVTTGVHSLGFGHGTHACPGRFFAANEVKVALSHLILKYDLELAQGTKSEVTRHGFDLSFNREARIRVRRRKEELDIDSL</sequence>
<protein>
    <recommendedName>
        <fullName evidence="13">Cytochrome P450 monooxygenase</fullName>
    </recommendedName>
</protein>
<name>A0A4Z0YCP9_9PEZI</name>
<keyword evidence="3 8" id="KW-0349">Heme</keyword>
<dbReference type="AlphaFoldDB" id="A0A4Z0YCP9"/>
<dbReference type="GO" id="GO:0004497">
    <property type="term" value="F:monooxygenase activity"/>
    <property type="evidence" value="ECO:0007669"/>
    <property type="project" value="UniProtKB-KW"/>
</dbReference>
<dbReference type="GO" id="GO:0016705">
    <property type="term" value="F:oxidoreductase activity, acting on paired donors, with incorporation or reduction of molecular oxygen"/>
    <property type="evidence" value="ECO:0007669"/>
    <property type="project" value="InterPro"/>
</dbReference>
<dbReference type="OrthoDB" id="1844152at2759"/>
<gene>
    <name evidence="11" type="ORF">E0Z10_g7926</name>
</gene>
<keyword evidence="4 8" id="KW-0479">Metal-binding</keyword>
<keyword evidence="10" id="KW-1133">Transmembrane helix</keyword>
<keyword evidence="6 8" id="KW-0408">Iron</keyword>
<evidence type="ECO:0000256" key="2">
    <source>
        <dbReference type="ARBA" id="ARBA00010617"/>
    </source>
</evidence>
<evidence type="ECO:0000256" key="1">
    <source>
        <dbReference type="ARBA" id="ARBA00001971"/>
    </source>
</evidence>
<dbReference type="Gene3D" id="1.10.630.10">
    <property type="entry name" value="Cytochrome P450"/>
    <property type="match status" value="1"/>
</dbReference>
<dbReference type="PANTHER" id="PTHR46206:SF2">
    <property type="entry name" value="CYTOCHROME P450 MONOOXYGENASE AUSG-RELATED"/>
    <property type="match status" value="1"/>
</dbReference>
<dbReference type="InterPro" id="IPR017972">
    <property type="entry name" value="Cyt_P450_CS"/>
</dbReference>
<dbReference type="SUPFAM" id="SSF48264">
    <property type="entry name" value="Cytochrome P450"/>
    <property type="match status" value="1"/>
</dbReference>
<comment type="similarity">
    <text evidence="2 9">Belongs to the cytochrome P450 family.</text>
</comment>
<evidence type="ECO:0000256" key="10">
    <source>
        <dbReference type="SAM" id="Phobius"/>
    </source>
</evidence>
<dbReference type="PRINTS" id="PR00465">
    <property type="entry name" value="EP450IV"/>
</dbReference>
<evidence type="ECO:0000256" key="4">
    <source>
        <dbReference type="ARBA" id="ARBA00022723"/>
    </source>
</evidence>
<evidence type="ECO:0000256" key="5">
    <source>
        <dbReference type="ARBA" id="ARBA00023002"/>
    </source>
</evidence>
<reference evidence="11 12" key="1">
    <citation type="submission" date="2019-03" db="EMBL/GenBank/DDBJ databases">
        <title>Draft genome sequence of Xylaria hypoxylon DSM 108379, a ubiquitous saprotrophic-parasitic fungi on hardwood.</title>
        <authorList>
            <person name="Buettner E."/>
            <person name="Leonhardt S."/>
            <person name="Gebauer A.M."/>
            <person name="Liers C."/>
            <person name="Hofrichter M."/>
            <person name="Kellner H."/>
        </authorList>
    </citation>
    <scope>NUCLEOTIDE SEQUENCE [LARGE SCALE GENOMIC DNA]</scope>
    <source>
        <strain evidence="11 12">DSM 108379</strain>
    </source>
</reference>
<dbReference type="GO" id="GO:0005506">
    <property type="term" value="F:iron ion binding"/>
    <property type="evidence" value="ECO:0007669"/>
    <property type="project" value="InterPro"/>
</dbReference>
<proteinExistence type="inferred from homology"/>
<evidence type="ECO:0000256" key="8">
    <source>
        <dbReference type="PIRSR" id="PIRSR602403-1"/>
    </source>
</evidence>